<reference evidence="1 2" key="1">
    <citation type="journal article" date="2008" name="Nature">
        <title>The genome of Laccaria bicolor provides insights into mycorrhizal symbiosis.</title>
        <authorList>
            <person name="Martin F."/>
            <person name="Aerts A."/>
            <person name="Ahren D."/>
            <person name="Brun A."/>
            <person name="Danchin E.G.J."/>
            <person name="Duchaussoy F."/>
            <person name="Gibon J."/>
            <person name="Kohler A."/>
            <person name="Lindquist E."/>
            <person name="Pereda V."/>
            <person name="Salamov A."/>
            <person name="Shapiro H.J."/>
            <person name="Wuyts J."/>
            <person name="Blaudez D."/>
            <person name="Buee M."/>
            <person name="Brokstein P."/>
            <person name="Canbaeck B."/>
            <person name="Cohen D."/>
            <person name="Courty P.E."/>
            <person name="Coutinho P.M."/>
            <person name="Delaruelle C."/>
            <person name="Detter J.C."/>
            <person name="Deveau A."/>
            <person name="DiFazio S."/>
            <person name="Duplessis S."/>
            <person name="Fraissinet-Tachet L."/>
            <person name="Lucic E."/>
            <person name="Frey-Klett P."/>
            <person name="Fourrey C."/>
            <person name="Feussner I."/>
            <person name="Gay G."/>
            <person name="Grimwood J."/>
            <person name="Hoegger P.J."/>
            <person name="Jain P."/>
            <person name="Kilaru S."/>
            <person name="Labbe J."/>
            <person name="Lin Y.C."/>
            <person name="Legue V."/>
            <person name="Le Tacon F."/>
            <person name="Marmeisse R."/>
            <person name="Melayah D."/>
            <person name="Montanini B."/>
            <person name="Muratet M."/>
            <person name="Nehls U."/>
            <person name="Niculita-Hirzel H."/>
            <person name="Oudot-Le Secq M.P."/>
            <person name="Peter M."/>
            <person name="Quesneville H."/>
            <person name="Rajashekar B."/>
            <person name="Reich M."/>
            <person name="Rouhier N."/>
            <person name="Schmutz J."/>
            <person name="Yin T."/>
            <person name="Chalot M."/>
            <person name="Henrissat B."/>
            <person name="Kuees U."/>
            <person name="Lucas S."/>
            <person name="Van de Peer Y."/>
            <person name="Podila G.K."/>
            <person name="Polle A."/>
            <person name="Pukkila P.J."/>
            <person name="Richardson P.M."/>
            <person name="Rouze P."/>
            <person name="Sanders I.R."/>
            <person name="Stajich J.E."/>
            <person name="Tunlid A."/>
            <person name="Tuskan G."/>
            <person name="Grigoriev I.V."/>
        </authorList>
    </citation>
    <scope>NUCLEOTIDE SEQUENCE [LARGE SCALE GENOMIC DNA]</scope>
    <source>
        <strain evidence="2">S238N-H82 / ATCC MYA-4686</strain>
    </source>
</reference>
<sequence>MEPVEPAMQSQGSNMVPMSELVFDADRCTPVSKLIAKFWSLINNLPESVPEALADDPLAIFEEDPKSFDDLSLDAEELWEVKLNGLLKAVLGWGVDQSMDGMIQRGQKGVDGLAKFVEYFIMKHGGKLLHLLGELEKLPLTHTNTTTVPMISSKPSSIDITQSDRMDISTLLCQGSAAASTKNAQCTIIDIDSFEEEKFPGQLCNQQLTTTFADGVYKLKSFTEEEDMKALLLWKLAGNCVAEINHQANGAQSVSCLRTWSTVPPIVPFHAWPTVDEVHSNVNVILQGILEVMHQRIGSSIIHAAVFAVYRPVSICIGFNWFMTGL</sequence>
<dbReference type="GeneID" id="6078297"/>
<keyword evidence="2" id="KW-1185">Reference proteome</keyword>
<dbReference type="RefSeq" id="XP_001882575.1">
    <property type="nucleotide sequence ID" value="XM_001882540.1"/>
</dbReference>
<accession>B0DEU3</accession>
<dbReference type="HOGENOM" id="CLU_852767_0_0_1"/>
<evidence type="ECO:0000313" key="2">
    <source>
        <dbReference type="Proteomes" id="UP000001194"/>
    </source>
</evidence>
<organism evidence="2">
    <name type="scientific">Laccaria bicolor (strain S238N-H82 / ATCC MYA-4686)</name>
    <name type="common">Bicoloured deceiver</name>
    <name type="synonym">Laccaria laccata var. bicolor</name>
    <dbReference type="NCBI Taxonomy" id="486041"/>
    <lineage>
        <taxon>Eukaryota</taxon>
        <taxon>Fungi</taxon>
        <taxon>Dikarya</taxon>
        <taxon>Basidiomycota</taxon>
        <taxon>Agaricomycotina</taxon>
        <taxon>Agaricomycetes</taxon>
        <taxon>Agaricomycetidae</taxon>
        <taxon>Agaricales</taxon>
        <taxon>Agaricineae</taxon>
        <taxon>Hydnangiaceae</taxon>
        <taxon>Laccaria</taxon>
    </lineage>
</organism>
<dbReference type="Proteomes" id="UP000001194">
    <property type="component" value="Unassembled WGS sequence"/>
</dbReference>
<name>B0DEU3_LACBS</name>
<evidence type="ECO:0000313" key="1">
    <source>
        <dbReference type="EMBL" id="EDR06728.1"/>
    </source>
</evidence>
<gene>
    <name evidence="1" type="ORF">LACBIDRAFT_328441</name>
</gene>
<proteinExistence type="predicted"/>
<dbReference type="KEGG" id="lbc:LACBIDRAFT_328441"/>
<protein>
    <submittedName>
        <fullName evidence="1">Predicted protein</fullName>
    </submittedName>
</protein>
<dbReference type="AlphaFoldDB" id="B0DEU3"/>
<dbReference type="EMBL" id="DS547107">
    <property type="protein sequence ID" value="EDR06728.1"/>
    <property type="molecule type" value="Genomic_DNA"/>
</dbReference>
<dbReference type="OrthoDB" id="3067306at2759"/>
<dbReference type="InParanoid" id="B0DEU3"/>